<evidence type="ECO:0000256" key="9">
    <source>
        <dbReference type="ARBA" id="ARBA00023136"/>
    </source>
</evidence>
<evidence type="ECO:0000256" key="3">
    <source>
        <dbReference type="ARBA" id="ARBA00022448"/>
    </source>
</evidence>
<keyword evidence="7" id="KW-0915">Sodium</keyword>
<evidence type="ECO:0000256" key="1">
    <source>
        <dbReference type="ARBA" id="ARBA00004141"/>
    </source>
</evidence>
<proteinExistence type="inferred from homology"/>
<comment type="subcellular location">
    <subcellularLocation>
        <location evidence="1">Membrane</location>
        <topology evidence="1">Multi-pass membrane protein</topology>
    </subcellularLocation>
</comment>
<dbReference type="Proteomes" id="UP000035680">
    <property type="component" value="Unassembled WGS sequence"/>
</dbReference>
<keyword evidence="3 13" id="KW-0813">Transport</keyword>
<feature type="chain" id="PRO_5005328972" evidence="15">
    <location>
        <begin position="22"/>
        <end position="471"/>
    </location>
</feature>
<dbReference type="GO" id="GO:0015280">
    <property type="term" value="F:ligand-gated sodium channel activity"/>
    <property type="evidence" value="ECO:0007669"/>
    <property type="project" value="TreeGrafter"/>
</dbReference>
<keyword evidence="15" id="KW-0732">Signal</keyword>
<evidence type="ECO:0000256" key="2">
    <source>
        <dbReference type="ARBA" id="ARBA00007193"/>
    </source>
</evidence>
<comment type="similarity">
    <text evidence="2 13">Belongs to the amiloride-sensitive sodium channel (TC 1.A.6) family.</text>
</comment>
<keyword evidence="8 13" id="KW-0406">Ion transport</keyword>
<keyword evidence="9 14" id="KW-0472">Membrane</keyword>
<evidence type="ECO:0000256" key="13">
    <source>
        <dbReference type="RuleBase" id="RU000679"/>
    </source>
</evidence>
<reference evidence="17" key="2">
    <citation type="submission" date="2015-08" db="UniProtKB">
        <authorList>
            <consortium name="WormBaseParasite"/>
        </authorList>
    </citation>
    <scope>IDENTIFICATION</scope>
</reference>
<evidence type="ECO:0000313" key="17">
    <source>
        <dbReference type="WBParaSite" id="SVE_0245100.1"/>
    </source>
</evidence>
<protein>
    <submittedName>
        <fullName evidence="17">EGF-like domain-containing protein</fullName>
    </submittedName>
</protein>
<evidence type="ECO:0000256" key="14">
    <source>
        <dbReference type="SAM" id="Phobius"/>
    </source>
</evidence>
<dbReference type="WBParaSite" id="SVE_0245100.1">
    <property type="protein sequence ID" value="SVE_0245100.1"/>
    <property type="gene ID" value="SVE_0245100"/>
</dbReference>
<evidence type="ECO:0000256" key="6">
    <source>
        <dbReference type="ARBA" id="ARBA00022989"/>
    </source>
</evidence>
<dbReference type="STRING" id="75913.A0A0K0F0Y4"/>
<dbReference type="Gene3D" id="1.10.287.820">
    <property type="entry name" value="Acid-sensing ion channel domain"/>
    <property type="match status" value="1"/>
</dbReference>
<keyword evidence="10" id="KW-0325">Glycoprotein</keyword>
<evidence type="ECO:0000256" key="15">
    <source>
        <dbReference type="SAM" id="SignalP"/>
    </source>
</evidence>
<keyword evidence="4 13" id="KW-0894">Sodium channel</keyword>
<feature type="transmembrane region" description="Helical" evidence="14">
    <location>
        <begin position="438"/>
        <end position="465"/>
    </location>
</feature>
<dbReference type="AlphaFoldDB" id="A0A0K0F0Y4"/>
<evidence type="ECO:0000256" key="10">
    <source>
        <dbReference type="ARBA" id="ARBA00023180"/>
    </source>
</evidence>
<feature type="signal peptide" evidence="15">
    <location>
        <begin position="1"/>
        <end position="21"/>
    </location>
</feature>
<evidence type="ECO:0000256" key="7">
    <source>
        <dbReference type="ARBA" id="ARBA00023053"/>
    </source>
</evidence>
<sequence length="471" mass="54454">MSLMFTIKILFLLFLKKKNYLVNCNIANTPCANTLNCNSGSNDCSDQNYVSCNCIDDTCNDNENVCYSIFEGYLCKKLDSLATCNSNDKNDIKCKCDDETLYTGDYCQYTVESYNKASELINSDVSMNILMSSYGQPYIMNDAFPYFLSETGASNEDLSKLSWNIEDLIIYKIFDKRDFDRDLFIRTSFDPALGNCFTFNHQGLNESVRTFYQKLVYGLEVVFQLKSNDMLPWVESSHIKVFIHNREETISKKNINYKADRSSKNFFMVTYSEINKLPKPYSSCVKDGQTFKNFYFNGSFSEDGCYVSCYMDYINKHCGCQDPVYGINLTLNRNCLLNDRDCIEKIMKKKGDPVYWKECECSVPCHYIEYQVLYSNARYLKWMPECTGFNQKNMHPETNSRSVSCQNNWDDRVWIQVTLGDTLRTYNLESAKISLTDFLNIVGALTGALIGLSFVTIFELVILFFRMCKIL</sequence>
<dbReference type="GO" id="GO:0005886">
    <property type="term" value="C:plasma membrane"/>
    <property type="evidence" value="ECO:0007669"/>
    <property type="project" value="TreeGrafter"/>
</dbReference>
<accession>A0A0K0F0Y4</accession>
<keyword evidence="11 13" id="KW-0739">Sodium transport</keyword>
<dbReference type="Pfam" id="PF00858">
    <property type="entry name" value="ASC"/>
    <property type="match status" value="1"/>
</dbReference>
<dbReference type="PANTHER" id="PTHR11690:SF177">
    <property type="entry name" value="EGF-LIKE DOMAIN-CONTAINING PROTEIN"/>
    <property type="match status" value="1"/>
</dbReference>
<dbReference type="InterPro" id="IPR001873">
    <property type="entry name" value="ENaC"/>
</dbReference>
<reference evidence="16" key="1">
    <citation type="submission" date="2014-07" db="EMBL/GenBank/DDBJ databases">
        <authorList>
            <person name="Martin A.A"/>
            <person name="De Silva N."/>
        </authorList>
    </citation>
    <scope>NUCLEOTIDE SEQUENCE</scope>
</reference>
<evidence type="ECO:0000256" key="12">
    <source>
        <dbReference type="ARBA" id="ARBA00023303"/>
    </source>
</evidence>
<dbReference type="PANTHER" id="PTHR11690">
    <property type="entry name" value="AMILORIDE-SENSITIVE SODIUM CHANNEL-RELATED"/>
    <property type="match status" value="1"/>
</dbReference>
<evidence type="ECO:0000313" key="16">
    <source>
        <dbReference type="Proteomes" id="UP000035680"/>
    </source>
</evidence>
<evidence type="ECO:0000256" key="11">
    <source>
        <dbReference type="ARBA" id="ARBA00023201"/>
    </source>
</evidence>
<name>A0A0K0F0Y4_STRVS</name>
<organism evidence="16 17">
    <name type="scientific">Strongyloides venezuelensis</name>
    <name type="common">Threadworm</name>
    <dbReference type="NCBI Taxonomy" id="75913"/>
    <lineage>
        <taxon>Eukaryota</taxon>
        <taxon>Metazoa</taxon>
        <taxon>Ecdysozoa</taxon>
        <taxon>Nematoda</taxon>
        <taxon>Chromadorea</taxon>
        <taxon>Rhabditida</taxon>
        <taxon>Tylenchina</taxon>
        <taxon>Panagrolaimomorpha</taxon>
        <taxon>Strongyloidoidea</taxon>
        <taxon>Strongyloididae</taxon>
        <taxon>Strongyloides</taxon>
    </lineage>
</organism>
<evidence type="ECO:0000256" key="5">
    <source>
        <dbReference type="ARBA" id="ARBA00022692"/>
    </source>
</evidence>
<keyword evidence="12 13" id="KW-0407">Ion channel</keyword>
<keyword evidence="6 14" id="KW-1133">Transmembrane helix</keyword>
<evidence type="ECO:0000256" key="8">
    <source>
        <dbReference type="ARBA" id="ARBA00023065"/>
    </source>
</evidence>
<keyword evidence="5 13" id="KW-0812">Transmembrane</keyword>
<evidence type="ECO:0000256" key="4">
    <source>
        <dbReference type="ARBA" id="ARBA00022461"/>
    </source>
</evidence>
<keyword evidence="16" id="KW-1185">Reference proteome</keyword>